<gene>
    <name evidence="2" type="primary">RTL1_3</name>
    <name evidence="2" type="ORF">N1851_031032</name>
</gene>
<evidence type="ECO:0000259" key="1">
    <source>
        <dbReference type="Pfam" id="PF03732"/>
    </source>
</evidence>
<dbReference type="Proteomes" id="UP001174136">
    <property type="component" value="Unassembled WGS sequence"/>
</dbReference>
<proteinExistence type="predicted"/>
<organism evidence="2 3">
    <name type="scientific">Merluccius polli</name>
    <name type="common">Benguela hake</name>
    <name type="synonym">Merluccius cadenati</name>
    <dbReference type="NCBI Taxonomy" id="89951"/>
    <lineage>
        <taxon>Eukaryota</taxon>
        <taxon>Metazoa</taxon>
        <taxon>Chordata</taxon>
        <taxon>Craniata</taxon>
        <taxon>Vertebrata</taxon>
        <taxon>Euteleostomi</taxon>
        <taxon>Actinopterygii</taxon>
        <taxon>Neopterygii</taxon>
        <taxon>Teleostei</taxon>
        <taxon>Neoteleostei</taxon>
        <taxon>Acanthomorphata</taxon>
        <taxon>Zeiogadaria</taxon>
        <taxon>Gadariae</taxon>
        <taxon>Gadiformes</taxon>
        <taxon>Gadoidei</taxon>
        <taxon>Merlucciidae</taxon>
        <taxon>Merluccius</taxon>
    </lineage>
</organism>
<sequence>MDPAETERVRLALSSQGVRIGQHDADLQDVSRALSSLSTGMEQLGNRLEQMFARVSSLTAPTVPLGPAASSSHEPPAAVSVIPLFQPREPFIPTPLRYSGELGRCRQFLHQCDLVFEQQPLTYAGDRTKTAYVMSLLSGQASDWAVAISFNRPTLAGSYSEFIDNMRGVFDHPVQGKEASSRLLSLRQGADSVSQFALNFRILAVESGWDNTALQSVFLRGIGCGQVRAVAGGAGTYETHLILIIIWTPLSGRL</sequence>
<dbReference type="PANTHER" id="PTHR15503:SF36">
    <property type="entry name" value="RETROTRANSPOSON GAG-LIKE PROTEIN 5"/>
    <property type="match status" value="1"/>
</dbReference>
<dbReference type="AlphaFoldDB" id="A0AA47M4E3"/>
<evidence type="ECO:0000313" key="2">
    <source>
        <dbReference type="EMBL" id="KAK0133437.1"/>
    </source>
</evidence>
<accession>A0AA47M4E3</accession>
<dbReference type="Pfam" id="PF03732">
    <property type="entry name" value="Retrotrans_gag"/>
    <property type="match status" value="1"/>
</dbReference>
<reference evidence="2" key="1">
    <citation type="journal article" date="2023" name="Front. Mar. Sci.">
        <title>A new Merluccius polli reference genome to investigate the effects of global change in West African waters.</title>
        <authorList>
            <person name="Mateo J.L."/>
            <person name="Blanco-Fernandez C."/>
            <person name="Garcia-Vazquez E."/>
            <person name="Machado-Schiaffino G."/>
        </authorList>
    </citation>
    <scope>NUCLEOTIDE SEQUENCE</scope>
    <source>
        <strain evidence="2">C29</strain>
        <tissue evidence="2">Fin</tissue>
    </source>
</reference>
<feature type="domain" description="Retrotransposon gag" evidence="1">
    <location>
        <begin position="133"/>
        <end position="222"/>
    </location>
</feature>
<keyword evidence="3" id="KW-1185">Reference proteome</keyword>
<dbReference type="PANTHER" id="PTHR15503">
    <property type="entry name" value="LDOC1 RELATED"/>
    <property type="match status" value="1"/>
</dbReference>
<dbReference type="InterPro" id="IPR005162">
    <property type="entry name" value="Retrotrans_gag_dom"/>
</dbReference>
<evidence type="ECO:0000313" key="3">
    <source>
        <dbReference type="Proteomes" id="UP001174136"/>
    </source>
</evidence>
<name>A0AA47M4E3_MERPO</name>
<dbReference type="EMBL" id="JAOPHQ010005987">
    <property type="protein sequence ID" value="KAK0133437.1"/>
    <property type="molecule type" value="Genomic_DNA"/>
</dbReference>
<comment type="caution">
    <text evidence="2">The sequence shown here is derived from an EMBL/GenBank/DDBJ whole genome shotgun (WGS) entry which is preliminary data.</text>
</comment>
<dbReference type="InterPro" id="IPR032567">
    <property type="entry name" value="RTL1-rel"/>
</dbReference>
<protein>
    <submittedName>
        <fullName evidence="2">Retrotransposon-like protein 1</fullName>
    </submittedName>
</protein>